<gene>
    <name evidence="2" type="ORF">ElyMa_006300100</name>
</gene>
<name>A0AAV4HHF3_9GAST</name>
<evidence type="ECO:0000256" key="1">
    <source>
        <dbReference type="SAM" id="SignalP"/>
    </source>
</evidence>
<keyword evidence="1" id="KW-0732">Signal</keyword>
<dbReference type="EMBL" id="BMAT01012661">
    <property type="protein sequence ID" value="GFR96498.1"/>
    <property type="molecule type" value="Genomic_DNA"/>
</dbReference>
<dbReference type="Proteomes" id="UP000762676">
    <property type="component" value="Unassembled WGS sequence"/>
</dbReference>
<feature type="signal peptide" evidence="1">
    <location>
        <begin position="1"/>
        <end position="19"/>
    </location>
</feature>
<reference evidence="2 3" key="1">
    <citation type="journal article" date="2021" name="Elife">
        <title>Chloroplast acquisition without the gene transfer in kleptoplastic sea slugs, Plakobranchus ocellatus.</title>
        <authorList>
            <person name="Maeda T."/>
            <person name="Takahashi S."/>
            <person name="Yoshida T."/>
            <person name="Shimamura S."/>
            <person name="Takaki Y."/>
            <person name="Nagai Y."/>
            <person name="Toyoda A."/>
            <person name="Suzuki Y."/>
            <person name="Arimoto A."/>
            <person name="Ishii H."/>
            <person name="Satoh N."/>
            <person name="Nishiyama T."/>
            <person name="Hasebe M."/>
            <person name="Maruyama T."/>
            <person name="Minagawa J."/>
            <person name="Obokata J."/>
            <person name="Shigenobu S."/>
        </authorList>
    </citation>
    <scope>NUCLEOTIDE SEQUENCE [LARGE SCALE GENOMIC DNA]</scope>
</reference>
<sequence length="112" mass="12809">MKTILLVGLCLCALTSVFASNYPQCLEAAQGESTCWGKSYTASSYSTGSDYCCESDDRLPFLKMVQISQIECDCMTMEEYCDVYPVRCYRGIPIIYYGKWRQLQHRAMAKNY</sequence>
<keyword evidence="3" id="KW-1185">Reference proteome</keyword>
<protein>
    <submittedName>
        <fullName evidence="2">Uncharacterized protein</fullName>
    </submittedName>
</protein>
<evidence type="ECO:0000313" key="3">
    <source>
        <dbReference type="Proteomes" id="UP000762676"/>
    </source>
</evidence>
<accession>A0AAV4HHF3</accession>
<organism evidence="2 3">
    <name type="scientific">Elysia marginata</name>
    <dbReference type="NCBI Taxonomy" id="1093978"/>
    <lineage>
        <taxon>Eukaryota</taxon>
        <taxon>Metazoa</taxon>
        <taxon>Spiralia</taxon>
        <taxon>Lophotrochozoa</taxon>
        <taxon>Mollusca</taxon>
        <taxon>Gastropoda</taxon>
        <taxon>Heterobranchia</taxon>
        <taxon>Euthyneura</taxon>
        <taxon>Panpulmonata</taxon>
        <taxon>Sacoglossa</taxon>
        <taxon>Placobranchoidea</taxon>
        <taxon>Plakobranchidae</taxon>
        <taxon>Elysia</taxon>
    </lineage>
</organism>
<evidence type="ECO:0000313" key="2">
    <source>
        <dbReference type="EMBL" id="GFR96498.1"/>
    </source>
</evidence>
<proteinExistence type="predicted"/>
<dbReference type="AlphaFoldDB" id="A0AAV4HHF3"/>
<comment type="caution">
    <text evidence="2">The sequence shown here is derived from an EMBL/GenBank/DDBJ whole genome shotgun (WGS) entry which is preliminary data.</text>
</comment>
<feature type="chain" id="PRO_5044022516" evidence="1">
    <location>
        <begin position="20"/>
        <end position="112"/>
    </location>
</feature>